<gene>
    <name evidence="2" type="ORF">GCM10011506_09880</name>
</gene>
<evidence type="ECO:0000313" key="2">
    <source>
        <dbReference type="EMBL" id="GGC26488.1"/>
    </source>
</evidence>
<feature type="domain" description="YdhG-like" evidence="1">
    <location>
        <begin position="26"/>
        <end position="120"/>
    </location>
</feature>
<dbReference type="Gene3D" id="3.90.1150.200">
    <property type="match status" value="1"/>
</dbReference>
<dbReference type="InterPro" id="IPR014922">
    <property type="entry name" value="YdhG-like"/>
</dbReference>
<protein>
    <recommendedName>
        <fullName evidence="1">YdhG-like domain-containing protein</fullName>
    </recommendedName>
</protein>
<dbReference type="SUPFAM" id="SSF159888">
    <property type="entry name" value="YdhG-like"/>
    <property type="match status" value="1"/>
</dbReference>
<organism evidence="2 3">
    <name type="scientific">Marivirga lumbricoides</name>
    <dbReference type="NCBI Taxonomy" id="1046115"/>
    <lineage>
        <taxon>Bacteria</taxon>
        <taxon>Pseudomonadati</taxon>
        <taxon>Bacteroidota</taxon>
        <taxon>Cytophagia</taxon>
        <taxon>Cytophagales</taxon>
        <taxon>Marivirgaceae</taxon>
        <taxon>Marivirga</taxon>
    </lineage>
</organism>
<dbReference type="Pfam" id="PF08818">
    <property type="entry name" value="DUF1801"/>
    <property type="match status" value="1"/>
</dbReference>
<name>A0ABQ1LLS7_9BACT</name>
<evidence type="ECO:0000259" key="1">
    <source>
        <dbReference type="Pfam" id="PF08818"/>
    </source>
</evidence>
<dbReference type="Proteomes" id="UP000636010">
    <property type="component" value="Unassembled WGS sequence"/>
</dbReference>
<sequence>MGNPQQVKYRNIGDFLEDLPESELNIVNYLREIILENAPECVEKLAYNVPFYYRRYRMCFIWPASIPWGSVNEGVALGFSYGAHISGLEVIPKQEVGRKIYYSIEEVDKQEVIRLLNEAMLLDEEIYTRKRAK</sequence>
<comment type="caution">
    <text evidence="2">The sequence shown here is derived from an EMBL/GenBank/DDBJ whole genome shotgun (WGS) entry which is preliminary data.</text>
</comment>
<evidence type="ECO:0000313" key="3">
    <source>
        <dbReference type="Proteomes" id="UP000636010"/>
    </source>
</evidence>
<reference evidence="3" key="1">
    <citation type="journal article" date="2019" name="Int. J. Syst. Evol. Microbiol.">
        <title>The Global Catalogue of Microorganisms (GCM) 10K type strain sequencing project: providing services to taxonomists for standard genome sequencing and annotation.</title>
        <authorList>
            <consortium name="The Broad Institute Genomics Platform"/>
            <consortium name="The Broad Institute Genome Sequencing Center for Infectious Disease"/>
            <person name="Wu L."/>
            <person name="Ma J."/>
        </authorList>
    </citation>
    <scope>NUCLEOTIDE SEQUENCE [LARGE SCALE GENOMIC DNA]</scope>
    <source>
        <strain evidence="3">CGMCC 1.10832</strain>
    </source>
</reference>
<proteinExistence type="predicted"/>
<keyword evidence="3" id="KW-1185">Reference proteome</keyword>
<dbReference type="EMBL" id="BMEC01000003">
    <property type="protein sequence ID" value="GGC26488.1"/>
    <property type="molecule type" value="Genomic_DNA"/>
</dbReference>
<dbReference type="RefSeq" id="WP_188460821.1">
    <property type="nucleotide sequence ID" value="NZ_BAABHU010000003.1"/>
</dbReference>
<accession>A0ABQ1LLS7</accession>